<dbReference type="Pfam" id="PF05635">
    <property type="entry name" value="23S_rRNA_IVP"/>
    <property type="match status" value="2"/>
</dbReference>
<proteinExistence type="predicted"/>
<sequence length="264" mass="30237">MKNIQGVMQLTAKYLTLQNVEKLRALQLSIELLKEIGMIVEVLPFEESQMKDQLQRSATSIVQNIAKGEQLYLRQKFNLYSDAIGSAQETKSWLMTCNGKGLISEGEFLTLDSMIDSIIKMLNRILENLKINNSSVSLPIPVVQNVRTLPCVQTAQRLVKELYELQCISHGEWYSYILKQMVTSASNIASHASESEQLYPKKKLAFLNLAIQESNVVKAYLNLMMSKGIYDREKYEEIKEMIEEIQYLLIQGMKQIDTEIKVLM</sequence>
<dbReference type="InterPro" id="IPR012657">
    <property type="entry name" value="23S_rRNA-intervening_sequence"/>
</dbReference>
<dbReference type="InterPro" id="IPR036583">
    <property type="entry name" value="23S_rRNA_IVS_sf"/>
</dbReference>
<name>A0A2X4WZ54_LEDLE</name>
<dbReference type="STRING" id="1348624.GCA_001591545_03287"/>
<dbReference type="AlphaFoldDB" id="A0A2X4WZ54"/>
<dbReference type="Proteomes" id="UP000249134">
    <property type="component" value="Chromosome 1"/>
</dbReference>
<dbReference type="PANTHER" id="PTHR38471:SF2">
    <property type="entry name" value="FOUR HELIX BUNDLE PROTEIN"/>
    <property type="match status" value="1"/>
</dbReference>
<protein>
    <submittedName>
        <fullName evidence="1">Four helix bundle protein</fullName>
    </submittedName>
</protein>
<gene>
    <name evidence="1" type="ORF">NCTC4824_04247</name>
</gene>
<evidence type="ECO:0000313" key="2">
    <source>
        <dbReference type="Proteomes" id="UP000249134"/>
    </source>
</evidence>
<evidence type="ECO:0000313" key="1">
    <source>
        <dbReference type="EMBL" id="SQI63712.1"/>
    </source>
</evidence>
<dbReference type="Gene3D" id="1.20.1440.60">
    <property type="entry name" value="23S rRNA-intervening sequence"/>
    <property type="match status" value="2"/>
</dbReference>
<reference evidence="1 2" key="1">
    <citation type="submission" date="2018-06" db="EMBL/GenBank/DDBJ databases">
        <authorList>
            <consortium name="Pathogen Informatics"/>
            <person name="Doyle S."/>
        </authorList>
    </citation>
    <scope>NUCLEOTIDE SEQUENCE [LARGE SCALE GENOMIC DNA]</scope>
    <source>
        <strain evidence="1 2">NCTC4824</strain>
    </source>
</reference>
<dbReference type="PANTHER" id="PTHR38471">
    <property type="entry name" value="FOUR HELIX BUNDLE PROTEIN"/>
    <property type="match status" value="1"/>
</dbReference>
<dbReference type="NCBIfam" id="TIGR02436">
    <property type="entry name" value="four helix bundle protein"/>
    <property type="match status" value="2"/>
</dbReference>
<dbReference type="EMBL" id="LS483476">
    <property type="protein sequence ID" value="SQI63712.1"/>
    <property type="molecule type" value="Genomic_DNA"/>
</dbReference>
<dbReference type="SUPFAM" id="SSF158446">
    <property type="entry name" value="IVS-encoded protein-like"/>
    <property type="match status" value="2"/>
</dbReference>
<accession>A0A2X4WZ54</accession>
<dbReference type="KEGG" id="blen:NCTC4824_04247"/>
<keyword evidence="2" id="KW-1185">Reference proteome</keyword>
<organism evidence="1 2">
    <name type="scientific">Lederbergia lenta</name>
    <name type="common">Bacillus lentus</name>
    <dbReference type="NCBI Taxonomy" id="1467"/>
    <lineage>
        <taxon>Bacteria</taxon>
        <taxon>Bacillati</taxon>
        <taxon>Bacillota</taxon>
        <taxon>Bacilli</taxon>
        <taxon>Bacillales</taxon>
        <taxon>Bacillaceae</taxon>
        <taxon>Lederbergia</taxon>
    </lineage>
</organism>